<dbReference type="Proteomes" id="UP000198816">
    <property type="component" value="Unassembled WGS sequence"/>
</dbReference>
<evidence type="ECO:0000313" key="1">
    <source>
        <dbReference type="EMBL" id="SDX47743.1"/>
    </source>
</evidence>
<dbReference type="AlphaFoldDB" id="A0A1H3C0K9"/>
<proteinExistence type="predicted"/>
<dbReference type="EMBL" id="FNNZ01000029">
    <property type="protein sequence ID" value="SDX47743.1"/>
    <property type="molecule type" value="Genomic_DNA"/>
</dbReference>
<sequence length="86" mass="9698">MPLIRHGIQRILVDACNDQGWEIPFTQITLHQAPGRGWTRRAFRRGTSRALTLAYDPGSPARDDPSRGTVIIESESLEAPWRTIIC</sequence>
<evidence type="ECO:0000313" key="2">
    <source>
        <dbReference type="Proteomes" id="UP000198816"/>
    </source>
</evidence>
<protein>
    <submittedName>
        <fullName evidence="1">Uncharacterized protein</fullName>
    </submittedName>
</protein>
<name>A0A1H3C0K9_THIRO</name>
<organism evidence="1 2">
    <name type="scientific">Thiocapsa roseopersicina</name>
    <dbReference type="NCBI Taxonomy" id="1058"/>
    <lineage>
        <taxon>Bacteria</taxon>
        <taxon>Pseudomonadati</taxon>
        <taxon>Pseudomonadota</taxon>
        <taxon>Gammaproteobacteria</taxon>
        <taxon>Chromatiales</taxon>
        <taxon>Chromatiaceae</taxon>
        <taxon>Thiocapsa</taxon>
    </lineage>
</organism>
<gene>
    <name evidence="1" type="ORF">SAMN05421783_1295</name>
</gene>
<reference evidence="2" key="1">
    <citation type="submission" date="2016-10" db="EMBL/GenBank/DDBJ databases">
        <authorList>
            <person name="Varghese N."/>
            <person name="Submissions S."/>
        </authorList>
    </citation>
    <scope>NUCLEOTIDE SEQUENCE [LARGE SCALE GENOMIC DNA]</scope>
    <source>
        <strain evidence="2">DSM 217</strain>
    </source>
</reference>
<keyword evidence="2" id="KW-1185">Reference proteome</keyword>
<dbReference type="STRING" id="1058.SAMN05421783_1295"/>
<accession>A0A1H3C0K9</accession>